<evidence type="ECO:0000313" key="1">
    <source>
        <dbReference type="EMBL" id="CAI8046086.1"/>
    </source>
</evidence>
<keyword evidence="2" id="KW-1185">Reference proteome</keyword>
<name>A0AA35TFN9_GEOBA</name>
<accession>A0AA35TFN9</accession>
<dbReference type="Proteomes" id="UP001174909">
    <property type="component" value="Unassembled WGS sequence"/>
</dbReference>
<gene>
    <name evidence="1" type="ORF">GBAR_LOCUS25474</name>
</gene>
<proteinExistence type="predicted"/>
<comment type="caution">
    <text evidence="1">The sequence shown here is derived from an EMBL/GenBank/DDBJ whole genome shotgun (WGS) entry which is preliminary data.</text>
</comment>
<evidence type="ECO:0000313" key="2">
    <source>
        <dbReference type="Proteomes" id="UP001174909"/>
    </source>
</evidence>
<dbReference type="EMBL" id="CASHTH010003529">
    <property type="protein sequence ID" value="CAI8046086.1"/>
    <property type="molecule type" value="Genomic_DNA"/>
</dbReference>
<reference evidence="1" key="1">
    <citation type="submission" date="2023-03" db="EMBL/GenBank/DDBJ databases">
        <authorList>
            <person name="Steffen K."/>
            <person name="Cardenas P."/>
        </authorList>
    </citation>
    <scope>NUCLEOTIDE SEQUENCE</scope>
</reference>
<organism evidence="1 2">
    <name type="scientific">Geodia barretti</name>
    <name type="common">Barrett's horny sponge</name>
    <dbReference type="NCBI Taxonomy" id="519541"/>
    <lineage>
        <taxon>Eukaryota</taxon>
        <taxon>Metazoa</taxon>
        <taxon>Porifera</taxon>
        <taxon>Demospongiae</taxon>
        <taxon>Heteroscleromorpha</taxon>
        <taxon>Tetractinellida</taxon>
        <taxon>Astrophorina</taxon>
        <taxon>Geodiidae</taxon>
        <taxon>Geodia</taxon>
    </lineage>
</organism>
<protein>
    <submittedName>
        <fullName evidence="1">Uncharacterized protein</fullName>
    </submittedName>
</protein>
<dbReference type="AlphaFoldDB" id="A0AA35TFN9"/>
<sequence length="68" mass="7485">MQVAIHWQDAHSSSANAVSEVFPDAEIMICGGHAGSARKEILELRQKMKTASKQMFGKYRASFPAFVS</sequence>